<comment type="caution">
    <text evidence="1">The sequence shown here is derived from an EMBL/GenBank/DDBJ whole genome shotgun (WGS) entry which is preliminary data.</text>
</comment>
<dbReference type="EMBL" id="JAKOGI010001443">
    <property type="protein sequence ID" value="KAJ8425601.1"/>
    <property type="molecule type" value="Genomic_DNA"/>
</dbReference>
<proteinExistence type="predicted"/>
<name>A0A9Q1JM07_9CARY</name>
<dbReference type="Proteomes" id="UP001153076">
    <property type="component" value="Unassembled WGS sequence"/>
</dbReference>
<organism evidence="1 2">
    <name type="scientific">Carnegiea gigantea</name>
    <dbReference type="NCBI Taxonomy" id="171969"/>
    <lineage>
        <taxon>Eukaryota</taxon>
        <taxon>Viridiplantae</taxon>
        <taxon>Streptophyta</taxon>
        <taxon>Embryophyta</taxon>
        <taxon>Tracheophyta</taxon>
        <taxon>Spermatophyta</taxon>
        <taxon>Magnoliopsida</taxon>
        <taxon>eudicotyledons</taxon>
        <taxon>Gunneridae</taxon>
        <taxon>Pentapetalae</taxon>
        <taxon>Caryophyllales</taxon>
        <taxon>Cactineae</taxon>
        <taxon>Cactaceae</taxon>
        <taxon>Cactoideae</taxon>
        <taxon>Echinocereeae</taxon>
        <taxon>Carnegiea</taxon>
    </lineage>
</organism>
<dbReference type="AlphaFoldDB" id="A0A9Q1JM07"/>
<evidence type="ECO:0000313" key="2">
    <source>
        <dbReference type="Proteomes" id="UP001153076"/>
    </source>
</evidence>
<sequence length="190" mass="21368">MDQDVPTKGAMRILKNVRIVAEKPMDNAPRQSPKIPRALFQSNSSLNHGVYDLCSIGKNVKEPDKLELFEAAHKPKRLVTKLDDASAAALDAVQTKLDGLPGSSRSDRVMPDKIYEEIVGEDKNGYAKTYVLGIKVPRSHEKRCAMAIERERRVKGEEDLENMTVKLQEIAEKVERAQHKAERHLIGLEE</sequence>
<protein>
    <submittedName>
        <fullName evidence="1">Uncharacterized protein</fullName>
    </submittedName>
</protein>
<gene>
    <name evidence="1" type="ORF">Cgig2_028484</name>
</gene>
<dbReference type="OrthoDB" id="1751912at2759"/>
<reference evidence="1" key="1">
    <citation type="submission" date="2022-04" db="EMBL/GenBank/DDBJ databases">
        <title>Carnegiea gigantea Genome sequencing and assembly v2.</title>
        <authorList>
            <person name="Copetti D."/>
            <person name="Sanderson M.J."/>
            <person name="Burquez A."/>
            <person name="Wojciechowski M.F."/>
        </authorList>
    </citation>
    <scope>NUCLEOTIDE SEQUENCE</scope>
    <source>
        <strain evidence="1">SGP5-SGP5p</strain>
        <tissue evidence="1">Aerial part</tissue>
    </source>
</reference>
<accession>A0A9Q1JM07</accession>
<keyword evidence="2" id="KW-1185">Reference proteome</keyword>
<evidence type="ECO:0000313" key="1">
    <source>
        <dbReference type="EMBL" id="KAJ8425601.1"/>
    </source>
</evidence>